<name>A0ABT3J9R9_9RHOB</name>
<accession>A0ABT3J9R9</accession>
<dbReference type="RefSeq" id="WP_264773664.1">
    <property type="nucleotide sequence ID" value="NZ_JAPDOG010000043.1"/>
</dbReference>
<keyword evidence="2" id="KW-1185">Reference proteome</keyword>
<gene>
    <name evidence="1" type="ORF">OM960_23185</name>
</gene>
<proteinExistence type="predicted"/>
<evidence type="ECO:0000313" key="2">
    <source>
        <dbReference type="Proteomes" id="UP001207582"/>
    </source>
</evidence>
<organism evidence="1 2">
    <name type="scientific">Defluviimonas salinarum</name>
    <dbReference type="NCBI Taxonomy" id="2992147"/>
    <lineage>
        <taxon>Bacteria</taxon>
        <taxon>Pseudomonadati</taxon>
        <taxon>Pseudomonadota</taxon>
        <taxon>Alphaproteobacteria</taxon>
        <taxon>Rhodobacterales</taxon>
        <taxon>Paracoccaceae</taxon>
        <taxon>Albidovulum</taxon>
    </lineage>
</organism>
<dbReference type="Proteomes" id="UP001207582">
    <property type="component" value="Unassembled WGS sequence"/>
</dbReference>
<evidence type="ECO:0000313" key="1">
    <source>
        <dbReference type="EMBL" id="MCW3784430.1"/>
    </source>
</evidence>
<protein>
    <submittedName>
        <fullName evidence="1">Uncharacterized protein</fullName>
    </submittedName>
</protein>
<sequence length="179" mass="17968">MRVVVLVHPGSLFASGAAQVDPETHASVVEGVTIDIGSADGLLVIDGFLSDAVPADFELLLADSFAAAEERGHPGLRLWGCDAGEAPWPGWAPRGQGAGPVHADQAAAARAAAPLLADASAIVVTGAWATRDGSSGCVNAVADALRDSLGGTVPVLVSASALCEEMMLDAFDDDDGIAP</sequence>
<comment type="caution">
    <text evidence="1">The sequence shown here is derived from an EMBL/GenBank/DDBJ whole genome shotgun (WGS) entry which is preliminary data.</text>
</comment>
<reference evidence="1 2" key="1">
    <citation type="submission" date="2022-10" db="EMBL/GenBank/DDBJ databases">
        <title>Defluviimonas sp. CAU 1641 isolated from mud.</title>
        <authorList>
            <person name="Kim W."/>
        </authorList>
    </citation>
    <scope>NUCLEOTIDE SEQUENCE [LARGE SCALE GENOMIC DNA]</scope>
    <source>
        <strain evidence="1 2">CAU 1641</strain>
    </source>
</reference>
<dbReference type="EMBL" id="JAPDOG010000043">
    <property type="protein sequence ID" value="MCW3784430.1"/>
    <property type="molecule type" value="Genomic_DNA"/>
</dbReference>